<dbReference type="Proteomes" id="UP001055580">
    <property type="component" value="Chromosome"/>
</dbReference>
<dbReference type="RefSeq" id="WP_250752988.1">
    <property type="nucleotide sequence ID" value="NZ_CP098401.1"/>
</dbReference>
<dbReference type="Pfam" id="PF00472">
    <property type="entry name" value="RF-1"/>
    <property type="match status" value="1"/>
</dbReference>
<dbReference type="Gene3D" id="3.30.160.20">
    <property type="match status" value="1"/>
</dbReference>
<keyword evidence="5" id="KW-1185">Reference proteome</keyword>
<evidence type="ECO:0000256" key="1">
    <source>
        <dbReference type="ARBA" id="ARBA00010835"/>
    </source>
</evidence>
<keyword evidence="4" id="KW-0378">Hydrolase</keyword>
<dbReference type="GO" id="GO:0004045">
    <property type="term" value="F:peptidyl-tRNA hydrolase activity"/>
    <property type="evidence" value="ECO:0007669"/>
    <property type="project" value="UniProtKB-EC"/>
</dbReference>
<protein>
    <submittedName>
        <fullName evidence="4">Aminoacyl-tRNA hydrolase</fullName>
        <ecNumber evidence="4">3.1.1.29</ecNumber>
    </submittedName>
</protein>
<proteinExistence type="inferred from homology"/>
<dbReference type="PANTHER" id="PTHR47814">
    <property type="entry name" value="PEPTIDYL-TRNA HYDROLASE ARFB"/>
    <property type="match status" value="1"/>
</dbReference>
<dbReference type="InterPro" id="IPR000352">
    <property type="entry name" value="Pep_chain_release_fac_I"/>
</dbReference>
<dbReference type="NCBIfam" id="NF006718">
    <property type="entry name" value="PRK09256.1"/>
    <property type="match status" value="1"/>
</dbReference>
<organism evidence="4 5">
    <name type="scientific">Sphingomonas donggukensis</name>
    <dbReference type="NCBI Taxonomy" id="2949093"/>
    <lineage>
        <taxon>Bacteria</taxon>
        <taxon>Pseudomonadati</taxon>
        <taxon>Pseudomonadota</taxon>
        <taxon>Alphaproteobacteria</taxon>
        <taxon>Sphingomonadales</taxon>
        <taxon>Sphingomonadaceae</taxon>
        <taxon>Sphingomonas</taxon>
    </lineage>
</organism>
<feature type="compositionally biased region" description="Basic residues" evidence="2">
    <location>
        <begin position="97"/>
        <end position="109"/>
    </location>
</feature>
<dbReference type="EC" id="3.1.1.29" evidence="4"/>
<feature type="region of interest" description="Disordered" evidence="2">
    <location>
        <begin position="93"/>
        <end position="131"/>
    </location>
</feature>
<name>A0ABY4TZZ4_9SPHN</name>
<evidence type="ECO:0000256" key="2">
    <source>
        <dbReference type="SAM" id="MobiDB-lite"/>
    </source>
</evidence>
<gene>
    <name evidence="4" type="primary">arfB</name>
    <name evidence="4" type="ORF">M9980_02470</name>
</gene>
<dbReference type="InterPro" id="IPR045853">
    <property type="entry name" value="Pep_chain_release_fac_I_sf"/>
</dbReference>
<accession>A0ABY4TZZ4</accession>
<feature type="domain" description="Prokaryotic-type class I peptide chain release factors" evidence="3">
    <location>
        <begin position="7"/>
        <end position="123"/>
    </location>
</feature>
<sequence>MIPEDAIVEEKFLAATGPGGQNVNKVATAVQLRVDVFRLGLPPYAYAQLKTLAGSKMTAAGELLITARRFRTQDANREDARARLSELVEKAKERQARRVKTKPSKAAKARRVDDKKGRATIKAGRGRVRID</sequence>
<evidence type="ECO:0000313" key="5">
    <source>
        <dbReference type="Proteomes" id="UP001055580"/>
    </source>
</evidence>
<evidence type="ECO:0000259" key="3">
    <source>
        <dbReference type="Pfam" id="PF00472"/>
    </source>
</evidence>
<dbReference type="SUPFAM" id="SSF75620">
    <property type="entry name" value="Release factor"/>
    <property type="match status" value="1"/>
</dbReference>
<reference evidence="4" key="1">
    <citation type="submission" date="2022-05" db="EMBL/GenBank/DDBJ databases">
        <title>Sphingomonas sp. strain RMG20 Genome sequencing and assembly.</title>
        <authorList>
            <person name="Kim I."/>
        </authorList>
    </citation>
    <scope>NUCLEOTIDE SEQUENCE</scope>
    <source>
        <strain evidence="4">RMG20</strain>
    </source>
</reference>
<dbReference type="PANTHER" id="PTHR47814:SF1">
    <property type="entry name" value="PEPTIDYL-TRNA HYDROLASE ARFB"/>
    <property type="match status" value="1"/>
</dbReference>
<dbReference type="EMBL" id="CP098401">
    <property type="protein sequence ID" value="URW76116.1"/>
    <property type="molecule type" value="Genomic_DNA"/>
</dbReference>
<comment type="similarity">
    <text evidence="1">Belongs to the prokaryotic/mitochondrial release factor family.</text>
</comment>
<evidence type="ECO:0000313" key="4">
    <source>
        <dbReference type="EMBL" id="URW76116.1"/>
    </source>
</evidence>